<dbReference type="GO" id="GO:0039536">
    <property type="term" value="P:negative regulation of RIG-I signaling pathway"/>
    <property type="evidence" value="ECO:0007669"/>
    <property type="project" value="InterPro"/>
</dbReference>
<reference evidence="3" key="2">
    <citation type="submission" date="2021-01" db="UniProtKB">
        <authorList>
            <consortium name="EnsemblMetazoa"/>
        </authorList>
    </citation>
    <scope>IDENTIFICATION</scope>
</reference>
<dbReference type="OrthoDB" id="5842926at2759"/>
<dbReference type="RefSeq" id="XP_030847552.1">
    <property type="nucleotide sequence ID" value="XM_030991692.1"/>
</dbReference>
<sequence length="258" mass="30022">MGRKKDRRKNTSHNEDEEGNQASESDEDDDDDTCEEWERHESLHEDITSQGRTKERLFEEEIELKWEKGGSGLVFYTDAAFWDAQEGDFDEKTSDDWDVDMSIYYDKHGGDKDERDSLDMRRMERMKRGLEDTSVFEKRIGKFEKHTKGIGRRVLQKQGWSDGEGLGKTVVGMADALDNTGQHSRDKTGFGYHGDKLQPMKSYVPTVKKQRRADKEVIISTIYDDPSVTDPAEPLMRSRGPYHLKYRHEIEFVKGDRR</sequence>
<name>A0A7M7PAE4_STRPU</name>
<dbReference type="AlphaFoldDB" id="A0A7M7PAE4"/>
<dbReference type="PANTHER" id="PTHR14390">
    <property type="entry name" value="G PATCH DOMAIN CONTAINING PROTEIN 3"/>
    <property type="match status" value="1"/>
</dbReference>
<dbReference type="PROSITE" id="PS50174">
    <property type="entry name" value="G_PATCH"/>
    <property type="match status" value="1"/>
</dbReference>
<dbReference type="GeneID" id="575917"/>
<organism evidence="3 4">
    <name type="scientific">Strongylocentrotus purpuratus</name>
    <name type="common">Purple sea urchin</name>
    <dbReference type="NCBI Taxonomy" id="7668"/>
    <lineage>
        <taxon>Eukaryota</taxon>
        <taxon>Metazoa</taxon>
        <taxon>Echinodermata</taxon>
        <taxon>Eleutherozoa</taxon>
        <taxon>Echinozoa</taxon>
        <taxon>Echinoidea</taxon>
        <taxon>Euechinoidea</taxon>
        <taxon>Echinacea</taxon>
        <taxon>Camarodonta</taxon>
        <taxon>Echinidea</taxon>
        <taxon>Strongylocentrotidae</taxon>
        <taxon>Strongylocentrotus</taxon>
    </lineage>
</organism>
<feature type="compositionally biased region" description="Basic and acidic residues" evidence="1">
    <location>
        <begin position="36"/>
        <end position="54"/>
    </location>
</feature>
<dbReference type="KEGG" id="spu:575917"/>
<reference evidence="4" key="1">
    <citation type="submission" date="2015-02" db="EMBL/GenBank/DDBJ databases">
        <title>Genome sequencing for Strongylocentrotus purpuratus.</title>
        <authorList>
            <person name="Murali S."/>
            <person name="Liu Y."/>
            <person name="Vee V."/>
            <person name="English A."/>
            <person name="Wang M."/>
            <person name="Skinner E."/>
            <person name="Han Y."/>
            <person name="Muzny D.M."/>
            <person name="Worley K.C."/>
            <person name="Gibbs R.A."/>
        </authorList>
    </citation>
    <scope>NUCLEOTIDE SEQUENCE</scope>
</reference>
<dbReference type="GO" id="GO:0003676">
    <property type="term" value="F:nucleic acid binding"/>
    <property type="evidence" value="ECO:0007669"/>
    <property type="project" value="InterPro"/>
</dbReference>
<dbReference type="InterPro" id="IPR040341">
    <property type="entry name" value="GPATCH3"/>
</dbReference>
<dbReference type="EnsemblMetazoa" id="XM_030991692">
    <property type="protein sequence ID" value="XP_030847552"/>
    <property type="gene ID" value="LOC575917"/>
</dbReference>
<feature type="compositionally biased region" description="Basic residues" evidence="1">
    <location>
        <begin position="1"/>
        <end position="11"/>
    </location>
</feature>
<dbReference type="PANTHER" id="PTHR14390:SF2">
    <property type="entry name" value="G PATCH DOMAIN-CONTAINING PROTEIN 3"/>
    <property type="match status" value="1"/>
</dbReference>
<protein>
    <recommendedName>
        <fullName evidence="2">G-patch domain-containing protein</fullName>
    </recommendedName>
</protein>
<dbReference type="OMA" id="KNTSHNE"/>
<dbReference type="SMART" id="SM00443">
    <property type="entry name" value="G_patch"/>
    <property type="match status" value="1"/>
</dbReference>
<accession>A0A7M7PAE4</accession>
<dbReference type="InterPro" id="IPR000467">
    <property type="entry name" value="G_patch_dom"/>
</dbReference>
<evidence type="ECO:0000313" key="4">
    <source>
        <dbReference type="Proteomes" id="UP000007110"/>
    </source>
</evidence>
<keyword evidence="4" id="KW-1185">Reference proteome</keyword>
<evidence type="ECO:0000259" key="2">
    <source>
        <dbReference type="PROSITE" id="PS50174"/>
    </source>
</evidence>
<feature type="compositionally biased region" description="Acidic residues" evidence="1">
    <location>
        <begin position="15"/>
        <end position="35"/>
    </location>
</feature>
<dbReference type="Pfam" id="PF01585">
    <property type="entry name" value="G-patch"/>
    <property type="match status" value="1"/>
</dbReference>
<proteinExistence type="predicted"/>
<dbReference type="InParanoid" id="A0A7M7PAE4"/>
<dbReference type="GO" id="GO:0032480">
    <property type="term" value="P:negative regulation of type I interferon production"/>
    <property type="evidence" value="ECO:0007669"/>
    <property type="project" value="InterPro"/>
</dbReference>
<dbReference type="Proteomes" id="UP000007110">
    <property type="component" value="Unassembled WGS sequence"/>
</dbReference>
<evidence type="ECO:0000256" key="1">
    <source>
        <dbReference type="SAM" id="MobiDB-lite"/>
    </source>
</evidence>
<feature type="domain" description="G-patch" evidence="2">
    <location>
        <begin position="147"/>
        <end position="195"/>
    </location>
</feature>
<feature type="region of interest" description="Disordered" evidence="1">
    <location>
        <begin position="1"/>
        <end position="54"/>
    </location>
</feature>
<evidence type="ECO:0000313" key="3">
    <source>
        <dbReference type="EnsemblMetazoa" id="XP_030847552"/>
    </source>
</evidence>